<dbReference type="RefSeq" id="WP_068889159.1">
    <property type="nucleotide sequence ID" value="NZ_CBCRUU010000007.1"/>
</dbReference>
<accession>A0A1C3CTW3</accession>
<keyword evidence="2" id="KW-0808">Transferase</keyword>
<dbReference type="Gene3D" id="3.40.50.150">
    <property type="entry name" value="Vaccinia Virus protein VP39"/>
    <property type="match status" value="1"/>
</dbReference>
<gene>
    <name evidence="2" type="ORF">BBP83_11705</name>
</gene>
<dbReference type="InterPro" id="IPR013216">
    <property type="entry name" value="Methyltransf_11"/>
</dbReference>
<protein>
    <submittedName>
        <fullName evidence="2">Methyltransferase type 11</fullName>
    </submittedName>
</protein>
<dbReference type="GO" id="GO:0008757">
    <property type="term" value="F:S-adenosylmethionine-dependent methyltransferase activity"/>
    <property type="evidence" value="ECO:0007669"/>
    <property type="project" value="InterPro"/>
</dbReference>
<evidence type="ECO:0000313" key="3">
    <source>
        <dbReference type="Proteomes" id="UP000186553"/>
    </source>
</evidence>
<dbReference type="InterPro" id="IPR029063">
    <property type="entry name" value="SAM-dependent_MTases_sf"/>
</dbReference>
<organism evidence="2 3">
    <name type="scientific">Acinetobacter celticus</name>
    <dbReference type="NCBI Taxonomy" id="1891224"/>
    <lineage>
        <taxon>Bacteria</taxon>
        <taxon>Pseudomonadati</taxon>
        <taxon>Pseudomonadota</taxon>
        <taxon>Gammaproteobacteria</taxon>
        <taxon>Moraxellales</taxon>
        <taxon>Moraxellaceae</taxon>
        <taxon>Acinetobacter</taxon>
    </lineage>
</organism>
<sequence>MQKQVEHSHYKFSSYVHKQRWISIWHQLDEVIKLNPQNVLEIGPGPGLFKAAAGAFCIDVETLDIDTELKPDHVASVLALPFDDNSFDVVCAFQMLEHLPFVDSLLAFSEMARVARKAVIISLPDAAKRWPISIDIPMFGIVNFLLPRPRLRALNHIFDGEHYWEVNKAGYLLKEIENEFCKSAPVILNRTFRVPENPYHRFFIFSKNI</sequence>
<dbReference type="OrthoDB" id="9816424at2"/>
<dbReference type="GO" id="GO:0032259">
    <property type="term" value="P:methylation"/>
    <property type="evidence" value="ECO:0007669"/>
    <property type="project" value="UniProtKB-KW"/>
</dbReference>
<evidence type="ECO:0000313" key="2">
    <source>
        <dbReference type="EMBL" id="ODA12137.1"/>
    </source>
</evidence>
<dbReference type="Proteomes" id="UP000186553">
    <property type="component" value="Unassembled WGS sequence"/>
</dbReference>
<evidence type="ECO:0000259" key="1">
    <source>
        <dbReference type="Pfam" id="PF08241"/>
    </source>
</evidence>
<dbReference type="SUPFAM" id="SSF53335">
    <property type="entry name" value="S-adenosyl-L-methionine-dependent methyltransferases"/>
    <property type="match status" value="1"/>
</dbReference>
<keyword evidence="3" id="KW-1185">Reference proteome</keyword>
<feature type="domain" description="Methyltransferase type 11" evidence="1">
    <location>
        <begin position="40"/>
        <end position="117"/>
    </location>
</feature>
<dbReference type="EMBL" id="MBDL01000012">
    <property type="protein sequence ID" value="ODA12137.1"/>
    <property type="molecule type" value="Genomic_DNA"/>
</dbReference>
<dbReference type="Pfam" id="PF08241">
    <property type="entry name" value="Methyltransf_11"/>
    <property type="match status" value="1"/>
</dbReference>
<comment type="caution">
    <text evidence="2">The sequence shown here is derived from an EMBL/GenBank/DDBJ whole genome shotgun (WGS) entry which is preliminary data.</text>
</comment>
<dbReference type="AlphaFoldDB" id="A0A1C3CTW3"/>
<name>A0A1C3CTW3_9GAMM</name>
<reference evidence="2 3" key="1">
    <citation type="submission" date="2016-07" db="EMBL/GenBank/DDBJ databases">
        <title>Acinetobacter sp. ANC 4603.</title>
        <authorList>
            <person name="Radolfova-Krizova L."/>
            <person name="Nemec A."/>
        </authorList>
    </citation>
    <scope>NUCLEOTIDE SEQUENCE [LARGE SCALE GENOMIC DNA]</scope>
    <source>
        <strain evidence="2 3">ANC 4603</strain>
    </source>
</reference>
<proteinExistence type="predicted"/>
<keyword evidence="2" id="KW-0489">Methyltransferase</keyword>
<dbReference type="STRING" id="1891224.BBP83_11705"/>